<dbReference type="SMART" id="SM00850">
    <property type="entry name" value="LytTR"/>
    <property type="match status" value="1"/>
</dbReference>
<dbReference type="RefSeq" id="WP_171609133.1">
    <property type="nucleotide sequence ID" value="NZ_WHPF01000013.1"/>
</dbReference>
<dbReference type="AlphaFoldDB" id="A0A8J8JVZ4"/>
<dbReference type="Proteomes" id="UP000598971">
    <property type="component" value="Unassembled WGS sequence"/>
</dbReference>
<gene>
    <name evidence="5" type="ORF">GD597_17045</name>
</gene>
<reference evidence="5" key="1">
    <citation type="submission" date="2019-10" db="EMBL/GenBank/DDBJ databases">
        <title>Draft genome sequence of Panacibacter sp. KCS-6.</title>
        <authorList>
            <person name="Yim K.J."/>
        </authorList>
    </citation>
    <scope>NUCLEOTIDE SEQUENCE</scope>
    <source>
        <strain evidence="5">KCS-6</strain>
    </source>
</reference>
<sequence length="260" mass="29029">MVLCTKTYASKGKTIGNVALPAIDSDKTGVIIISSIAAEIQPLVSHLDKIATVRVCRIVNNASELMQIPSVMQVKIAMVSIQLLTAECIQALHEIHPTILIIGIGQSNQSLDATFEKYIFSICHPPFLLSDIFTQISAAQAYLVHASTTNKTSAKEYIFIKSEYKLIRVHYSNILFVGGMKDYIQLYIKGRSTPLTTLQNLKDFEKKLPNHQFIRVHRSYIAAIQHIDCIAKNELSIGSYSIPVGDAYKETLYQFIESYT</sequence>
<dbReference type="Pfam" id="PF04397">
    <property type="entry name" value="LytTR"/>
    <property type="match status" value="1"/>
</dbReference>
<evidence type="ECO:0000313" key="5">
    <source>
        <dbReference type="EMBL" id="NNV57184.1"/>
    </source>
</evidence>
<feature type="domain" description="HTH LytTR-type" evidence="4">
    <location>
        <begin position="158"/>
        <end position="227"/>
    </location>
</feature>
<dbReference type="PROSITE" id="PS50930">
    <property type="entry name" value="HTH_LYTTR"/>
    <property type="match status" value="1"/>
</dbReference>
<dbReference type="Gene3D" id="2.40.50.1020">
    <property type="entry name" value="LytTr DNA-binding domain"/>
    <property type="match status" value="1"/>
</dbReference>
<evidence type="ECO:0000256" key="2">
    <source>
        <dbReference type="ARBA" id="ARBA00023012"/>
    </source>
</evidence>
<dbReference type="InterPro" id="IPR007492">
    <property type="entry name" value="LytTR_DNA-bd_dom"/>
</dbReference>
<evidence type="ECO:0000313" key="6">
    <source>
        <dbReference type="Proteomes" id="UP000598971"/>
    </source>
</evidence>
<keyword evidence="6" id="KW-1185">Reference proteome</keyword>
<organism evidence="5 6">
    <name type="scientific">Limnovirga soli</name>
    <dbReference type="NCBI Taxonomy" id="2656915"/>
    <lineage>
        <taxon>Bacteria</taxon>
        <taxon>Pseudomonadati</taxon>
        <taxon>Bacteroidota</taxon>
        <taxon>Chitinophagia</taxon>
        <taxon>Chitinophagales</taxon>
        <taxon>Chitinophagaceae</taxon>
        <taxon>Limnovirga</taxon>
    </lineage>
</organism>
<dbReference type="GO" id="GO:0000156">
    <property type="term" value="F:phosphorelay response regulator activity"/>
    <property type="evidence" value="ECO:0007669"/>
    <property type="project" value="InterPro"/>
</dbReference>
<accession>A0A8J8JVZ4</accession>
<protein>
    <recommendedName>
        <fullName evidence="4">HTH LytTR-type domain-containing protein</fullName>
    </recommendedName>
</protein>
<name>A0A8J8JVZ4_9BACT</name>
<keyword evidence="2" id="KW-0902">Two-component regulatory system</keyword>
<comment type="caution">
    <text evidence="5">The sequence shown here is derived from an EMBL/GenBank/DDBJ whole genome shotgun (WGS) entry which is preliminary data.</text>
</comment>
<proteinExistence type="predicted"/>
<dbReference type="InterPro" id="IPR046947">
    <property type="entry name" value="LytR-like"/>
</dbReference>
<dbReference type="PANTHER" id="PTHR37299">
    <property type="entry name" value="TRANSCRIPTIONAL REGULATOR-RELATED"/>
    <property type="match status" value="1"/>
</dbReference>
<keyword evidence="1" id="KW-0963">Cytoplasm</keyword>
<evidence type="ECO:0000256" key="1">
    <source>
        <dbReference type="ARBA" id="ARBA00022490"/>
    </source>
</evidence>
<evidence type="ECO:0000259" key="4">
    <source>
        <dbReference type="PROSITE" id="PS50930"/>
    </source>
</evidence>
<dbReference type="EMBL" id="WHPF01000013">
    <property type="protein sequence ID" value="NNV57184.1"/>
    <property type="molecule type" value="Genomic_DNA"/>
</dbReference>
<dbReference type="PANTHER" id="PTHR37299:SF3">
    <property type="entry name" value="STAGE 0 SPORULATION PROTEIN A HOMOLOG"/>
    <property type="match status" value="1"/>
</dbReference>
<evidence type="ECO:0000256" key="3">
    <source>
        <dbReference type="ARBA" id="ARBA00023159"/>
    </source>
</evidence>
<keyword evidence="3" id="KW-0010">Activator</keyword>
<dbReference type="GO" id="GO:0003677">
    <property type="term" value="F:DNA binding"/>
    <property type="evidence" value="ECO:0007669"/>
    <property type="project" value="InterPro"/>
</dbReference>